<dbReference type="AlphaFoldDB" id="A0A975Y190"/>
<dbReference type="Proteomes" id="UP000683575">
    <property type="component" value="Chromosome"/>
</dbReference>
<protein>
    <submittedName>
        <fullName evidence="3">Substrate-binding domain-containing protein</fullName>
    </submittedName>
</protein>
<dbReference type="InterPro" id="IPR028081">
    <property type="entry name" value="Leu-bd"/>
</dbReference>
<organism evidence="3 4">
    <name type="scientific">Nocardioides panacis</name>
    <dbReference type="NCBI Taxonomy" id="2849501"/>
    <lineage>
        <taxon>Bacteria</taxon>
        <taxon>Bacillati</taxon>
        <taxon>Actinomycetota</taxon>
        <taxon>Actinomycetes</taxon>
        <taxon>Propionibacteriales</taxon>
        <taxon>Nocardioidaceae</taxon>
        <taxon>Nocardioides</taxon>
    </lineage>
</organism>
<dbReference type="PANTHER" id="PTHR47628:SF1">
    <property type="entry name" value="ALIPHATIC AMIDASE EXPRESSION-REGULATING PROTEIN"/>
    <property type="match status" value="1"/>
</dbReference>
<dbReference type="CDD" id="cd06358">
    <property type="entry name" value="PBP1_NHase"/>
    <property type="match status" value="1"/>
</dbReference>
<feature type="domain" description="Leucine-binding protein" evidence="2">
    <location>
        <begin position="23"/>
        <end position="329"/>
    </location>
</feature>
<evidence type="ECO:0000259" key="2">
    <source>
        <dbReference type="Pfam" id="PF13458"/>
    </source>
</evidence>
<reference evidence="3" key="1">
    <citation type="submission" date="2021-06" db="EMBL/GenBank/DDBJ databases">
        <title>Complete genome sequence of Nocardioides sp. G188.</title>
        <authorList>
            <person name="Im W.-T."/>
        </authorList>
    </citation>
    <scope>NUCLEOTIDE SEQUENCE</scope>
    <source>
        <strain evidence="3">G188</strain>
    </source>
</reference>
<keyword evidence="4" id="KW-1185">Reference proteome</keyword>
<dbReference type="PANTHER" id="PTHR47628">
    <property type="match status" value="1"/>
</dbReference>
<keyword evidence="1" id="KW-0732">Signal</keyword>
<evidence type="ECO:0000313" key="4">
    <source>
        <dbReference type="Proteomes" id="UP000683575"/>
    </source>
</evidence>
<evidence type="ECO:0000256" key="1">
    <source>
        <dbReference type="ARBA" id="ARBA00022729"/>
    </source>
</evidence>
<dbReference type="RefSeq" id="WP_216941106.1">
    <property type="nucleotide sequence ID" value="NZ_CP077062.1"/>
</dbReference>
<dbReference type="EMBL" id="CP077062">
    <property type="protein sequence ID" value="QWZ09260.1"/>
    <property type="molecule type" value="Genomic_DNA"/>
</dbReference>
<evidence type="ECO:0000313" key="3">
    <source>
        <dbReference type="EMBL" id="QWZ09260.1"/>
    </source>
</evidence>
<accession>A0A975Y190</accession>
<gene>
    <name evidence="3" type="ORF">KRR39_05600</name>
</gene>
<sequence length="358" mass="37703">MRIEARLCDPLEARLVPRDGRGLRIGLVVPQSGPLGMIGPSAVDAALLAVHEVNVAGGVHGAYVDLVLVDGGARPDVVAREVAGLGDAGAVDALVGFHTSDVHRAIERTVAGRTPYVFTPPHEGGGRRPGVVCIGADPAQQLSGALRWLTREHGLRRWALVGNDYIWPQAVHASARSLVAAAGSQVVLDELVPLGGVAARVDRLTDELRRSRADAVLLSLVGRDLVTFHRALRQADLDRRLVRLSGALEENGLLAGDGERTGTLFAAMSSFVSMTDERHLRLAERHASLLGPQAPVLDSYAEGVYDGLHLVARLAAEGTLRPSGLASAVARVLDVDRTGRVHLARAEGLGLTVVPGVA</sequence>
<proteinExistence type="predicted"/>
<dbReference type="Pfam" id="PF13458">
    <property type="entry name" value="Peripla_BP_6"/>
    <property type="match status" value="1"/>
</dbReference>
<name>A0A975Y190_9ACTN</name>
<dbReference type="KEGG" id="nps:KRR39_05600"/>